<proteinExistence type="predicted"/>
<evidence type="ECO:0000313" key="2">
    <source>
        <dbReference type="Proteomes" id="UP000596977"/>
    </source>
</evidence>
<keyword evidence="2" id="KW-1185">Reference proteome</keyword>
<evidence type="ECO:0000313" key="1">
    <source>
        <dbReference type="EMBL" id="GGA50994.1"/>
    </source>
</evidence>
<protein>
    <submittedName>
        <fullName evidence="1">Uncharacterized protein</fullName>
    </submittedName>
</protein>
<dbReference type="EMBL" id="BMKB01000003">
    <property type="protein sequence ID" value="GGA50994.1"/>
    <property type="molecule type" value="Genomic_DNA"/>
</dbReference>
<accession>A0A916RC98</accession>
<dbReference type="AlphaFoldDB" id="A0A916RC98"/>
<dbReference type="Proteomes" id="UP000596977">
    <property type="component" value="Unassembled WGS sequence"/>
</dbReference>
<name>A0A916RC98_9HYPH</name>
<comment type="caution">
    <text evidence="1">The sequence shown here is derived from an EMBL/GenBank/DDBJ whole genome shotgun (WGS) entry which is preliminary data.</text>
</comment>
<organism evidence="1 2">
    <name type="scientific">Pelagibacterium lentulum</name>
    <dbReference type="NCBI Taxonomy" id="2029865"/>
    <lineage>
        <taxon>Bacteria</taxon>
        <taxon>Pseudomonadati</taxon>
        <taxon>Pseudomonadota</taxon>
        <taxon>Alphaproteobacteria</taxon>
        <taxon>Hyphomicrobiales</taxon>
        <taxon>Devosiaceae</taxon>
        <taxon>Pelagibacterium</taxon>
    </lineage>
</organism>
<sequence length="114" mass="12425">MICHDAHGLAGVTIKAGWTVNQILTATKAMIGKQLMERSRSAATQMGKELALLPTVKVGAGQRSGQKELGAFRCVVHLLLKSFTALPCWNSTLELYRAQRNQARNSDHVPIVGR</sequence>
<reference evidence="1 2" key="1">
    <citation type="journal article" date="2014" name="Int. J. Syst. Evol. Microbiol.">
        <title>Complete genome sequence of Corynebacterium casei LMG S-19264T (=DSM 44701T), isolated from a smear-ripened cheese.</title>
        <authorList>
            <consortium name="US DOE Joint Genome Institute (JGI-PGF)"/>
            <person name="Walter F."/>
            <person name="Albersmeier A."/>
            <person name="Kalinowski J."/>
            <person name="Ruckert C."/>
        </authorList>
    </citation>
    <scope>NUCLEOTIDE SEQUENCE [LARGE SCALE GENOMIC DNA]</scope>
    <source>
        <strain evidence="1 2">CGMCC 1.15896</strain>
    </source>
</reference>
<gene>
    <name evidence="1" type="ORF">GCM10011499_21240</name>
</gene>